<proteinExistence type="predicted"/>
<reference evidence="1" key="1">
    <citation type="submission" date="2017-04" db="EMBL/GenBank/DDBJ databases">
        <title>Unveiling RNA virosphere associated with marine microorganisms.</title>
        <authorList>
            <person name="Urayama S."/>
            <person name="Takaki Y."/>
            <person name="Nishi S."/>
            <person name="Yoshida Y."/>
            <person name="Deguchi S."/>
            <person name="Takai K."/>
            <person name="Nunoura T."/>
        </authorList>
    </citation>
    <scope>NUCLEOTIDE SEQUENCE</scope>
</reference>
<organism evidence="1">
    <name type="scientific">viral metagenome</name>
    <dbReference type="NCBI Taxonomy" id="1070528"/>
    <lineage>
        <taxon>unclassified sequences</taxon>
        <taxon>metagenomes</taxon>
        <taxon>organismal metagenomes</taxon>
    </lineage>
</organism>
<dbReference type="AlphaFoldDB" id="A0A2V0RAQ0"/>
<sequence>MSGFEVSARRSHKQFMQPVRSGVGMIFLARMRKSNLDLNGLNMQKKTASQQWLSYDDLDALCTEVGFTRTEAVLYIERMSGMPVYKLTTPDTDGQAGRGFERFCDIDDYKITTDWDHSDLDVKIDVDLVFDDLKIWPTGENWYVPPADYAPYVSKDNWDRIQVLTILDIAENNPGARLFFNCDTTVINSLLVEMQDPDCSLEHIHLWKVPKSVIAENMARRVEDQAGGGAVNQSVEVDASMAQMYASSPLYVDDGGELLSEMAHFKLSIIEDPHLSLPCSLTIGPPGCGKSYFVKLGSSHAEGSSGLDYLSEYLAQVTRSMQQDPRDHGFPSLPRITGSSVSPVEVVTATSIVHHLGASGSGPTHRMRPIPLCANSLLSTRFGVGLARLKSMAAGQYLKIGNEVVPSTRICYIMGKRLVFPTSRMGFARHGFPDVHGMVSLNRVPLAQVSCEKFDFAYTFERREAGRSGYESVLSALDPILVDHWCATVDMNPRRRAYFAIVPESTIHYNGFENVHIAVAAMQGIGRRIDDMAEALRGMEQGGVYASGHTLAAVLTPFPIFLTYLQTLMLNYLYLLSGYHPGPFEPGSGLYHDLDEHYEAYRVLSSYLERDEIPQWVAARCEVLLQVLDFLRPIPPGSWVDRPGPFL</sequence>
<protein>
    <submittedName>
        <fullName evidence="1">Uncharacterized protein</fullName>
    </submittedName>
</protein>
<comment type="caution">
    <text evidence="1">The sequence shown here is derived from an EMBL/GenBank/DDBJ whole genome shotgun (WGS) entry which is preliminary data.</text>
</comment>
<accession>A0A2V0RAQ0</accession>
<evidence type="ECO:0000313" key="1">
    <source>
        <dbReference type="EMBL" id="GBH22416.1"/>
    </source>
</evidence>
<name>A0A2V0RAQ0_9ZZZZ</name>
<dbReference type="EMBL" id="BDQB01000277">
    <property type="protein sequence ID" value="GBH22416.1"/>
    <property type="molecule type" value="Genomic_RNA"/>
</dbReference>